<reference evidence="3" key="1">
    <citation type="journal article" date="2014" name="Stand. Genomic Sci.">
        <title>Complete genome sequence of Burkholderia phymatum STM815(T), a broad host range and efficient nitrogen-fixing symbiont of Mimosa species.</title>
        <authorList>
            <person name="Moulin L."/>
            <person name="Klonowska A."/>
            <person name="Caroline B."/>
            <person name="Booth K."/>
            <person name="Vriezen J.A."/>
            <person name="Melkonian R."/>
            <person name="James E.K."/>
            <person name="Young J.P."/>
            <person name="Bena G."/>
            <person name="Hauser L."/>
            <person name="Land M."/>
            <person name="Kyrpides N."/>
            <person name="Bruce D."/>
            <person name="Chain P."/>
            <person name="Copeland A."/>
            <person name="Pitluck S."/>
            <person name="Woyke T."/>
            <person name="Lizotte-Waniewski M."/>
            <person name="Bristow J."/>
            <person name="Riley M."/>
        </authorList>
    </citation>
    <scope>NUCLEOTIDE SEQUENCE [LARGE SCALE GENOMIC DNA]</scope>
    <source>
        <strain evidence="3">DSM 17167 / CIP 108236 / LMG 21445 / STM815</strain>
    </source>
</reference>
<dbReference type="HOGENOM" id="CLU_037990_2_3_4"/>
<dbReference type="GO" id="GO:0032259">
    <property type="term" value="P:methylation"/>
    <property type="evidence" value="ECO:0007669"/>
    <property type="project" value="UniProtKB-KW"/>
</dbReference>
<dbReference type="OrthoDB" id="448116at2"/>
<gene>
    <name evidence="2" type="ordered locus">Bphy_2889</name>
</gene>
<accession>B2JIL5</accession>
<dbReference type="PANTHER" id="PTHR43591">
    <property type="entry name" value="METHYLTRANSFERASE"/>
    <property type="match status" value="1"/>
</dbReference>
<sequence length="273" mass="29352">MMEDEFSAFEHRGWERVAKPYHAYFGALTSQSHAALLDALNVRRGVRFLDVASGPGYLAAAAAQRSADVVGVDFADSMVDQARRIYPSLTFRIGSAEDLPFTDDGFDAVGISFGMLHFSHPEKALEEAFRVLQPGGKVGFTVWAAPEKAVGFSIVLKAIEAHGRMDVQLPPGPPFFRFSDWAECERVLQAAGFCEPRVQEIAQTLHAPSPDALFDMLMRGGVRVSAILNAQTPEALAAIAKAVHDGAARYGSDEGGGEVCIPMPCVLASATKP</sequence>
<proteinExistence type="predicted"/>
<organism evidence="2 3">
    <name type="scientific">Paraburkholderia phymatum (strain DSM 17167 / CIP 108236 / LMG 21445 / STM815)</name>
    <name type="common">Burkholderia phymatum</name>
    <dbReference type="NCBI Taxonomy" id="391038"/>
    <lineage>
        <taxon>Bacteria</taxon>
        <taxon>Pseudomonadati</taxon>
        <taxon>Pseudomonadota</taxon>
        <taxon>Betaproteobacteria</taxon>
        <taxon>Burkholderiales</taxon>
        <taxon>Burkholderiaceae</taxon>
        <taxon>Paraburkholderia</taxon>
    </lineage>
</organism>
<dbReference type="CDD" id="cd02440">
    <property type="entry name" value="AdoMet_MTases"/>
    <property type="match status" value="1"/>
</dbReference>
<keyword evidence="3" id="KW-1185">Reference proteome</keyword>
<dbReference type="PANTHER" id="PTHR43591:SF24">
    <property type="entry name" value="2-METHOXY-6-POLYPRENYL-1,4-BENZOQUINOL METHYLASE, MITOCHONDRIAL"/>
    <property type="match status" value="1"/>
</dbReference>
<dbReference type="InterPro" id="IPR013216">
    <property type="entry name" value="Methyltransf_11"/>
</dbReference>
<dbReference type="Proteomes" id="UP000001192">
    <property type="component" value="Chromosome 1"/>
</dbReference>
<dbReference type="Gene3D" id="3.40.50.150">
    <property type="entry name" value="Vaccinia Virus protein VP39"/>
    <property type="match status" value="1"/>
</dbReference>
<keyword evidence="2" id="KW-0489">Methyltransferase</keyword>
<dbReference type="STRING" id="391038.Bphy_2889"/>
<evidence type="ECO:0000259" key="1">
    <source>
        <dbReference type="Pfam" id="PF08241"/>
    </source>
</evidence>
<dbReference type="RefSeq" id="WP_012402240.1">
    <property type="nucleotide sequence ID" value="NC_010622.1"/>
</dbReference>
<protein>
    <submittedName>
        <fullName evidence="2">Methyltransferase type 11</fullName>
    </submittedName>
</protein>
<dbReference type="InterPro" id="IPR029063">
    <property type="entry name" value="SAM-dependent_MTases_sf"/>
</dbReference>
<dbReference type="GO" id="GO:0008757">
    <property type="term" value="F:S-adenosylmethionine-dependent methyltransferase activity"/>
    <property type="evidence" value="ECO:0007669"/>
    <property type="project" value="InterPro"/>
</dbReference>
<keyword evidence="2" id="KW-0808">Transferase</keyword>
<feature type="domain" description="Methyltransferase type 11" evidence="1">
    <location>
        <begin position="49"/>
        <end position="138"/>
    </location>
</feature>
<dbReference type="eggNOG" id="COG2226">
    <property type="taxonomic scope" value="Bacteria"/>
</dbReference>
<evidence type="ECO:0000313" key="2">
    <source>
        <dbReference type="EMBL" id="ACC72061.1"/>
    </source>
</evidence>
<dbReference type="KEGG" id="bph:Bphy_2889"/>
<evidence type="ECO:0000313" key="3">
    <source>
        <dbReference type="Proteomes" id="UP000001192"/>
    </source>
</evidence>
<dbReference type="EMBL" id="CP001043">
    <property type="protein sequence ID" value="ACC72061.1"/>
    <property type="molecule type" value="Genomic_DNA"/>
</dbReference>
<name>B2JIL5_PARP8</name>
<dbReference type="Pfam" id="PF08241">
    <property type="entry name" value="Methyltransf_11"/>
    <property type="match status" value="1"/>
</dbReference>
<dbReference type="AlphaFoldDB" id="B2JIL5"/>
<dbReference type="SUPFAM" id="SSF53335">
    <property type="entry name" value="S-adenosyl-L-methionine-dependent methyltransferases"/>
    <property type="match status" value="1"/>
</dbReference>